<reference evidence="2 3" key="1">
    <citation type="submission" date="2016-10" db="EMBL/GenBank/DDBJ databases">
        <authorList>
            <person name="de Groot N.N."/>
        </authorList>
    </citation>
    <scope>NUCLEOTIDE SEQUENCE [LARGE SCALE GENOMIC DNA]</scope>
    <source>
        <strain evidence="2 3">BS3662</strain>
    </source>
</reference>
<sequence length="209" mass="22161">MNKHLSLLTAALLLTGASSTFAASQTDLKVTGTITPVACEPTLAKGGIVDYAKISVKDLNEAVPTVLGVETIQLTVSCTASAQFAISTIDNRPGTSFVSAQMGLGLINGTEKLGTYQLGFKNPVADVPVLVMLSSNEGDTWERFDDDVVKATNEWVAFGNNTSGTWTPAFVENVTVDMWLSTQIAPANTLTLTDEVKLDGNATLQIKYL</sequence>
<name>A0A1H5MT24_9PSED</name>
<organism evidence="2 3">
    <name type="scientific">Pseudomonas migulae</name>
    <dbReference type="NCBI Taxonomy" id="78543"/>
    <lineage>
        <taxon>Bacteria</taxon>
        <taxon>Pseudomonadati</taxon>
        <taxon>Pseudomonadota</taxon>
        <taxon>Gammaproteobacteria</taxon>
        <taxon>Pseudomonadales</taxon>
        <taxon>Pseudomonadaceae</taxon>
        <taxon>Pseudomonas</taxon>
    </lineage>
</organism>
<dbReference type="Proteomes" id="UP000198985">
    <property type="component" value="Unassembled WGS sequence"/>
</dbReference>
<evidence type="ECO:0008006" key="4">
    <source>
        <dbReference type="Google" id="ProtNLM"/>
    </source>
</evidence>
<dbReference type="EMBL" id="FNTY01000002">
    <property type="protein sequence ID" value="SEE91801.1"/>
    <property type="molecule type" value="Genomic_DNA"/>
</dbReference>
<accession>A0A1H5MT24</accession>
<gene>
    <name evidence="2" type="ORF">SAMN04490194_5024</name>
</gene>
<evidence type="ECO:0000313" key="3">
    <source>
        <dbReference type="Proteomes" id="UP000198985"/>
    </source>
</evidence>
<protein>
    <recommendedName>
        <fullName evidence="4">DUF1120 domain-containing protein</fullName>
    </recommendedName>
</protein>
<dbReference type="RefSeq" id="WP_084323713.1">
    <property type="nucleotide sequence ID" value="NZ_FNTY01000002.1"/>
</dbReference>
<dbReference type="InterPro" id="IPR010546">
    <property type="entry name" value="DUF1120"/>
</dbReference>
<keyword evidence="1" id="KW-0732">Signal</keyword>
<proteinExistence type="predicted"/>
<dbReference type="Pfam" id="PF06551">
    <property type="entry name" value="DUF1120"/>
    <property type="match status" value="1"/>
</dbReference>
<feature type="chain" id="PRO_5011485356" description="DUF1120 domain-containing protein" evidence="1">
    <location>
        <begin position="23"/>
        <end position="209"/>
    </location>
</feature>
<dbReference type="AlphaFoldDB" id="A0A1H5MT24"/>
<evidence type="ECO:0000256" key="1">
    <source>
        <dbReference type="SAM" id="SignalP"/>
    </source>
</evidence>
<evidence type="ECO:0000313" key="2">
    <source>
        <dbReference type="EMBL" id="SEE91801.1"/>
    </source>
</evidence>
<feature type="signal peptide" evidence="1">
    <location>
        <begin position="1"/>
        <end position="22"/>
    </location>
</feature>